<feature type="region of interest" description="Disordered" evidence="6">
    <location>
        <begin position="351"/>
        <end position="370"/>
    </location>
</feature>
<keyword evidence="5" id="KW-0325">Glycoprotein</keyword>
<evidence type="ECO:0000256" key="6">
    <source>
        <dbReference type="SAM" id="MobiDB-lite"/>
    </source>
</evidence>
<dbReference type="InterPro" id="IPR029058">
    <property type="entry name" value="AB_hydrolase_fold"/>
</dbReference>
<dbReference type="Pfam" id="PF05577">
    <property type="entry name" value="Peptidase_S28"/>
    <property type="match status" value="2"/>
</dbReference>
<evidence type="ECO:0000256" key="2">
    <source>
        <dbReference type="ARBA" id="ARBA00022670"/>
    </source>
</evidence>
<keyword evidence="3" id="KW-0732">Signal</keyword>
<evidence type="ECO:0000256" key="1">
    <source>
        <dbReference type="ARBA" id="ARBA00011079"/>
    </source>
</evidence>
<sequence>MAGQESAFEKNICFKLPGYGGVVALWFRLKYPALSVGVVSDSANAQPLADFYTYQKYVEQAYSNYSYECWHGIKMLNDELKLTPIINDFTVDYKNIQFLHHNLIQLFILPVVYNKVNTGPFATCCGMDDVCKIMSNEKTKTIDRVYQLASLLYEKFMEWLNNTAHAKDDYDQPSARNFGRGLFSNTVPMDYWIGLCADAFEPKIFSYTIDTLNNAVQNTTVALGLDQPFPLDISGTYKGSNALIYNGGHDPWSLVGLKSVSDQSSSVINIAGWFMSIFMCRLIFIFTVKGGSCFCSPTPHNNDPQLLTSSRNTLTSTVKRWVKGAGSAKEKGTQNKSMKTSSMLLNTLKKRSANGEPPADSPSFKAHFHQKKAIRRQPNFASMRRGVSMQSHDDKKRYSVTGFIRQDVDHFDPTLQLQFDQRFFKNDIAQEDRDAVRFLMIGAEAPIDWTYVDDDYLQYYLWAKDFHAVMYSLEHRFFGYSSPFENTSVEVLSKFLTTEHVLADLAVFVESTNVWENNTANPRWVLFGGSYGGNLVALFRLRYPTLSVGGVASSAAMQPKTDFYEYMQKVEQDIRKWGSVDCPSNMRIFFAWIRRKLGTRNGRKLIKRAFCLNNKWDENYIDEKDAELFLANMVFTLDASIQYDDEGHYHLKQMCRYYKSFDYYWSAQHTTRHRKTAGLTRIIENINREMLGQLPQIPAKQLAEKSNPVKKFLINIKPDDRDDYYEGDYNYSDYDDSIPSRYSDSQSGEIASACPRVYPCSYRGCTHVSYTEMLEQLRDVYRECFQGINHVLDICADVFGDDYNRTRVDQGVASTYKMYGGKDYYNGSRIVFVHGSEDPWSSIGVMKPLSKNAHSWVINGTSHCEDMYREYEHDVQELKDARKLIKKQIVRWVRRRKPTAD</sequence>
<keyword evidence="4" id="KW-0378">Hydrolase</keyword>
<name>A0A915D428_9BILA</name>
<dbReference type="WBParaSite" id="jg15351">
    <property type="protein sequence ID" value="jg15351"/>
    <property type="gene ID" value="jg15351"/>
</dbReference>
<proteinExistence type="inferred from homology"/>
<dbReference type="PANTHER" id="PTHR11010">
    <property type="entry name" value="PROTEASE S28 PRO-X CARBOXYPEPTIDASE-RELATED"/>
    <property type="match status" value="1"/>
</dbReference>
<dbReference type="GO" id="GO:0008239">
    <property type="term" value="F:dipeptidyl-peptidase activity"/>
    <property type="evidence" value="ECO:0007669"/>
    <property type="project" value="TreeGrafter"/>
</dbReference>
<protein>
    <submittedName>
        <fullName evidence="8">Uncharacterized protein</fullName>
    </submittedName>
</protein>
<dbReference type="AlphaFoldDB" id="A0A915D428"/>
<evidence type="ECO:0000313" key="7">
    <source>
        <dbReference type="Proteomes" id="UP000887574"/>
    </source>
</evidence>
<evidence type="ECO:0000256" key="5">
    <source>
        <dbReference type="ARBA" id="ARBA00023180"/>
    </source>
</evidence>
<dbReference type="SUPFAM" id="SSF53474">
    <property type="entry name" value="alpha/beta-Hydrolases"/>
    <property type="match status" value="1"/>
</dbReference>
<keyword evidence="7" id="KW-1185">Reference proteome</keyword>
<comment type="similarity">
    <text evidence="1">Belongs to the peptidase S28 family.</text>
</comment>
<dbReference type="GO" id="GO:0070008">
    <property type="term" value="F:serine-type exopeptidase activity"/>
    <property type="evidence" value="ECO:0007669"/>
    <property type="project" value="InterPro"/>
</dbReference>
<organism evidence="7 8">
    <name type="scientific">Ditylenchus dipsaci</name>
    <dbReference type="NCBI Taxonomy" id="166011"/>
    <lineage>
        <taxon>Eukaryota</taxon>
        <taxon>Metazoa</taxon>
        <taxon>Ecdysozoa</taxon>
        <taxon>Nematoda</taxon>
        <taxon>Chromadorea</taxon>
        <taxon>Rhabditida</taxon>
        <taxon>Tylenchina</taxon>
        <taxon>Tylenchomorpha</taxon>
        <taxon>Sphaerularioidea</taxon>
        <taxon>Anguinidae</taxon>
        <taxon>Anguininae</taxon>
        <taxon>Ditylenchus</taxon>
    </lineage>
</organism>
<dbReference type="PANTHER" id="PTHR11010:SF101">
    <property type="entry name" value="SERINE PROTEASE F56F10.1-RELATED"/>
    <property type="match status" value="1"/>
</dbReference>
<dbReference type="InterPro" id="IPR008758">
    <property type="entry name" value="Peptidase_S28"/>
</dbReference>
<dbReference type="GO" id="GO:0006508">
    <property type="term" value="P:proteolysis"/>
    <property type="evidence" value="ECO:0007669"/>
    <property type="project" value="UniProtKB-KW"/>
</dbReference>
<evidence type="ECO:0000256" key="4">
    <source>
        <dbReference type="ARBA" id="ARBA00022801"/>
    </source>
</evidence>
<evidence type="ECO:0000256" key="3">
    <source>
        <dbReference type="ARBA" id="ARBA00022729"/>
    </source>
</evidence>
<keyword evidence="2" id="KW-0645">Protease</keyword>
<accession>A0A915D428</accession>
<dbReference type="Proteomes" id="UP000887574">
    <property type="component" value="Unplaced"/>
</dbReference>
<evidence type="ECO:0000313" key="8">
    <source>
        <dbReference type="WBParaSite" id="jg15351"/>
    </source>
</evidence>
<reference evidence="8" key="1">
    <citation type="submission" date="2022-11" db="UniProtKB">
        <authorList>
            <consortium name="WormBaseParasite"/>
        </authorList>
    </citation>
    <scope>IDENTIFICATION</scope>
</reference>
<dbReference type="InterPro" id="IPR042269">
    <property type="entry name" value="Ser_carbopepase_S28_SKS"/>
</dbReference>
<dbReference type="Gene3D" id="3.40.50.1820">
    <property type="entry name" value="alpha/beta hydrolase"/>
    <property type="match status" value="2"/>
</dbReference>
<dbReference type="Gene3D" id="1.20.120.980">
    <property type="entry name" value="Serine carboxypeptidase S28, SKS domain"/>
    <property type="match status" value="1"/>
</dbReference>